<name>A0AC61RLC2_9BACT</name>
<sequence length="93" mass="10917">MLRYPNPIYSNSLKKKIKQINKTQARKLYEAGETVYLLPCLCRVDGIWVSPYPIDKEHAVWWGDSFDSDVLSFTNYNCCSELGKYPIFFKEIK</sequence>
<evidence type="ECO:0000313" key="2">
    <source>
        <dbReference type="Proteomes" id="UP000306319"/>
    </source>
</evidence>
<gene>
    <name evidence="1" type="ORF">E5331_08290</name>
</gene>
<accession>A0AC61RLC2</accession>
<dbReference type="EMBL" id="SRYB01000009">
    <property type="protein sequence ID" value="TGY79053.1"/>
    <property type="molecule type" value="Genomic_DNA"/>
</dbReference>
<keyword evidence="2" id="KW-1185">Reference proteome</keyword>
<proteinExistence type="predicted"/>
<protein>
    <submittedName>
        <fullName evidence="1">Uncharacterized protein</fullName>
    </submittedName>
</protein>
<reference evidence="1" key="1">
    <citation type="submission" date="2019-04" db="EMBL/GenBank/DDBJ databases">
        <title>Microbes associate with the intestines of laboratory mice.</title>
        <authorList>
            <person name="Navarre W."/>
            <person name="Wong E."/>
            <person name="Huang K."/>
            <person name="Tropini C."/>
            <person name="Ng K."/>
            <person name="Yu B."/>
        </authorList>
    </citation>
    <scope>NUCLEOTIDE SEQUENCE</scope>
    <source>
        <strain evidence="1">NM04_E33</strain>
    </source>
</reference>
<comment type="caution">
    <text evidence="1">The sequence shown here is derived from an EMBL/GenBank/DDBJ whole genome shotgun (WGS) entry which is preliminary data.</text>
</comment>
<evidence type="ECO:0000313" key="1">
    <source>
        <dbReference type="EMBL" id="TGY79053.1"/>
    </source>
</evidence>
<organism evidence="1 2">
    <name type="scientific">Lepagella muris</name>
    <dbReference type="NCBI Taxonomy" id="3032870"/>
    <lineage>
        <taxon>Bacteria</taxon>
        <taxon>Pseudomonadati</taxon>
        <taxon>Bacteroidota</taxon>
        <taxon>Bacteroidia</taxon>
        <taxon>Bacteroidales</taxon>
        <taxon>Muribaculaceae</taxon>
        <taxon>Lepagella</taxon>
    </lineage>
</organism>
<dbReference type="Proteomes" id="UP000306319">
    <property type="component" value="Unassembled WGS sequence"/>
</dbReference>